<dbReference type="STRING" id="1423790.BN53_04265"/>
<sequence length="370" mass="42533">MKDLKNFEFGTIKRSQIKFADYNPRKIDKSNQDKLINAIKDHGLIEPVVWNQRTGVLVGGHQRLTAADTIYQSNDYDVPVAIIDVDTKTEKKLNVQLNNPSLQGSWDLDELLKLSDDVSFEEMGFDQSDIDSMFDGQVAFSNDDPNDLSDPLSDDIDDSDSSFEPSFQNAQKAIFDGVGDYDIPEIKGVDHIDDVNWISFNMLKTYKDDKPFGVHHFIDDYQFEREWSHIDVQVERLKRAKYVTSPDFSLYMDFPKALQIYNHFRKHWIAAYFEQNGIQVIPTIAWSDEDSWAWCFDGEPVNKPVAISSVGVMNSEQTKDAFLAGYTKMIEVLNPSQILYYGDMLPELEDDSTIIRLDSFTTQLRKRVNN</sequence>
<dbReference type="SMART" id="SM00470">
    <property type="entry name" value="ParB"/>
    <property type="match status" value="1"/>
</dbReference>
<feature type="domain" description="ParB-like N-terminal" evidence="1">
    <location>
        <begin position="10"/>
        <end position="99"/>
    </location>
</feature>
<protein>
    <submittedName>
        <fullName evidence="2">Nuclease</fullName>
    </submittedName>
</protein>
<dbReference type="AlphaFoldDB" id="I7IZT2"/>
<proteinExistence type="predicted"/>
<dbReference type="EMBL" id="CAKD01000021">
    <property type="protein sequence ID" value="CCI85302.1"/>
    <property type="molecule type" value="Genomic_DNA"/>
</dbReference>
<dbReference type="eggNOG" id="COG1475">
    <property type="taxonomic scope" value="Bacteria"/>
</dbReference>
<organism evidence="2 3">
    <name type="scientific">Lactobacillus pasteurii DSM 23907 = CRBIP 24.76</name>
    <dbReference type="NCBI Taxonomy" id="1423790"/>
    <lineage>
        <taxon>Bacteria</taxon>
        <taxon>Bacillati</taxon>
        <taxon>Bacillota</taxon>
        <taxon>Bacilli</taxon>
        <taxon>Lactobacillales</taxon>
        <taxon>Lactobacillaceae</taxon>
        <taxon>Lactobacillus</taxon>
    </lineage>
</organism>
<accession>I7IZT2</accession>
<reference evidence="2 3" key="1">
    <citation type="submission" date="2012-06" db="EMBL/GenBank/DDBJ databases">
        <title>Draft Genome Sequence of Lactobacillus pasteurii CRBIP 24.76T.</title>
        <authorList>
            <person name="Cousin S."/>
            <person name="Bouchier C."/>
            <person name="Loux V."/>
            <person name="Ma L."/>
            <person name="Creno S."/>
            <person name="Bizet C."/>
            <person name="Clermont D."/>
        </authorList>
    </citation>
    <scope>NUCLEOTIDE SEQUENCE [LARGE SCALE GENOMIC DNA]</scope>
    <source>
        <strain evidence="3">CRBIP 24.76T</strain>
    </source>
</reference>
<dbReference type="Proteomes" id="UP000009311">
    <property type="component" value="Unassembled WGS sequence"/>
</dbReference>
<keyword evidence="3" id="KW-1185">Reference proteome</keyword>
<dbReference type="SUPFAM" id="SSF110849">
    <property type="entry name" value="ParB/Sulfiredoxin"/>
    <property type="match status" value="1"/>
</dbReference>
<dbReference type="Gene3D" id="3.90.1530.10">
    <property type="entry name" value="Conserved hypothetical protein from pyrococcus furiosus pfu- 392566-001, ParB domain"/>
    <property type="match status" value="1"/>
</dbReference>
<name>I7IZT2_9LACO</name>
<dbReference type="InterPro" id="IPR036086">
    <property type="entry name" value="ParB/Sulfiredoxin_sf"/>
</dbReference>
<evidence type="ECO:0000313" key="3">
    <source>
        <dbReference type="Proteomes" id="UP000009311"/>
    </source>
</evidence>
<comment type="caution">
    <text evidence="2">The sequence shown here is derived from an EMBL/GenBank/DDBJ whole genome shotgun (WGS) entry which is preliminary data.</text>
</comment>
<dbReference type="InterPro" id="IPR003115">
    <property type="entry name" value="ParB_N"/>
</dbReference>
<gene>
    <name evidence="2" type="ORF">BN53_04265</name>
</gene>
<dbReference type="RefSeq" id="WP_009559853.1">
    <property type="nucleotide sequence ID" value="NZ_CAKD01000021.1"/>
</dbReference>
<dbReference type="Pfam" id="PF14386">
    <property type="entry name" value="DUF4417"/>
    <property type="match status" value="1"/>
</dbReference>
<evidence type="ECO:0000313" key="2">
    <source>
        <dbReference type="EMBL" id="CCI85302.1"/>
    </source>
</evidence>
<dbReference type="InterPro" id="IPR025530">
    <property type="entry name" value="DUF4417"/>
</dbReference>
<dbReference type="Pfam" id="PF02195">
    <property type="entry name" value="ParB_N"/>
    <property type="match status" value="1"/>
</dbReference>
<evidence type="ECO:0000259" key="1">
    <source>
        <dbReference type="SMART" id="SM00470"/>
    </source>
</evidence>